<dbReference type="EMBL" id="ASPP01010391">
    <property type="protein sequence ID" value="ETO22889.1"/>
    <property type="molecule type" value="Genomic_DNA"/>
</dbReference>
<dbReference type="SUPFAM" id="SSF47676">
    <property type="entry name" value="Conserved domain common to transcription factors TFIIS, elongin A, CRSP70"/>
    <property type="match status" value="1"/>
</dbReference>
<dbReference type="InterPro" id="IPR003617">
    <property type="entry name" value="TFIIS/CRSP70_N_sub"/>
</dbReference>
<evidence type="ECO:0000259" key="4">
    <source>
        <dbReference type="PROSITE" id="PS51319"/>
    </source>
</evidence>
<evidence type="ECO:0000313" key="5">
    <source>
        <dbReference type="EMBL" id="ETO22889.1"/>
    </source>
</evidence>
<evidence type="ECO:0000256" key="2">
    <source>
        <dbReference type="ARBA" id="ARBA00023242"/>
    </source>
</evidence>
<proteinExistence type="predicted"/>
<reference evidence="5 6" key="1">
    <citation type="journal article" date="2013" name="Curr. Biol.">
        <title>The Genome of the Foraminiferan Reticulomyxa filosa.</title>
        <authorList>
            <person name="Glockner G."/>
            <person name="Hulsmann N."/>
            <person name="Schleicher M."/>
            <person name="Noegel A.A."/>
            <person name="Eichinger L."/>
            <person name="Gallinger C."/>
            <person name="Pawlowski J."/>
            <person name="Sierra R."/>
            <person name="Euteneuer U."/>
            <person name="Pillet L."/>
            <person name="Moustafa A."/>
            <person name="Platzer M."/>
            <person name="Groth M."/>
            <person name="Szafranski K."/>
            <person name="Schliwa M."/>
        </authorList>
    </citation>
    <scope>NUCLEOTIDE SEQUENCE [LARGE SCALE GENOMIC DNA]</scope>
</reference>
<comment type="subcellular location">
    <subcellularLocation>
        <location evidence="1 3">Nucleus</location>
    </subcellularLocation>
</comment>
<dbReference type="OrthoDB" id="21513at2759"/>
<dbReference type="InterPro" id="IPR035441">
    <property type="entry name" value="TFIIS/LEDGF_dom_sf"/>
</dbReference>
<gene>
    <name evidence="5" type="ORF">RFI_14305</name>
</gene>
<organism evidence="5 6">
    <name type="scientific">Reticulomyxa filosa</name>
    <dbReference type="NCBI Taxonomy" id="46433"/>
    <lineage>
        <taxon>Eukaryota</taxon>
        <taxon>Sar</taxon>
        <taxon>Rhizaria</taxon>
        <taxon>Retaria</taxon>
        <taxon>Foraminifera</taxon>
        <taxon>Monothalamids</taxon>
        <taxon>Reticulomyxidae</taxon>
        <taxon>Reticulomyxa</taxon>
    </lineage>
</organism>
<dbReference type="InterPro" id="IPR017923">
    <property type="entry name" value="TFIIS_N"/>
</dbReference>
<evidence type="ECO:0000256" key="1">
    <source>
        <dbReference type="ARBA" id="ARBA00004123"/>
    </source>
</evidence>
<keyword evidence="2 3" id="KW-0539">Nucleus</keyword>
<dbReference type="PROSITE" id="PS51319">
    <property type="entry name" value="TFIIS_N"/>
    <property type="match status" value="1"/>
</dbReference>
<evidence type="ECO:0000256" key="3">
    <source>
        <dbReference type="PROSITE-ProRule" id="PRU00649"/>
    </source>
</evidence>
<feature type="non-terminal residue" evidence="5">
    <location>
        <position position="183"/>
    </location>
</feature>
<comment type="caution">
    <text evidence="5">The sequence shown here is derived from an EMBL/GenBank/DDBJ whole genome shotgun (WGS) entry which is preliminary data.</text>
</comment>
<protein>
    <recommendedName>
        <fullName evidence="4">TFIIS N-terminal domain-containing protein</fullName>
    </recommendedName>
</protein>
<name>X6NAX0_RETFI</name>
<keyword evidence="6" id="KW-1185">Reference proteome</keyword>
<dbReference type="Proteomes" id="UP000023152">
    <property type="component" value="Unassembled WGS sequence"/>
</dbReference>
<dbReference type="Gene3D" id="1.20.930.10">
    <property type="entry name" value="Conserved domain common to transcription factors TFIIS, elongin A, CRSP70"/>
    <property type="match status" value="1"/>
</dbReference>
<sequence>MSSLRVEELAKELDHAIKNHKNDQIFQILEALSSETMTVGLLQKTQLGKTVNNLKKLKKDKTDIFNKATQLVEQWKAQASKHISSNGNSNKTKAVHNDSASISALSITGASTVTATAISTPTPTPTPTSTSTSVTSIATAATIAATSAGTATPATTTAIVTSATSNAKSKEMTKQMLPDIGKR</sequence>
<evidence type="ECO:0000313" key="6">
    <source>
        <dbReference type="Proteomes" id="UP000023152"/>
    </source>
</evidence>
<dbReference type="SMART" id="SM00509">
    <property type="entry name" value="TFS2N"/>
    <property type="match status" value="1"/>
</dbReference>
<dbReference type="GO" id="GO:0005634">
    <property type="term" value="C:nucleus"/>
    <property type="evidence" value="ECO:0007669"/>
    <property type="project" value="UniProtKB-SubCell"/>
</dbReference>
<dbReference type="Pfam" id="PF08711">
    <property type="entry name" value="Med26"/>
    <property type="match status" value="1"/>
</dbReference>
<feature type="domain" description="TFIIS N-terminal" evidence="4">
    <location>
        <begin position="1"/>
        <end position="82"/>
    </location>
</feature>
<accession>X6NAX0</accession>
<dbReference type="AlphaFoldDB" id="X6NAX0"/>